<evidence type="ECO:0000256" key="4">
    <source>
        <dbReference type="ARBA" id="ARBA00022759"/>
    </source>
</evidence>
<keyword evidence="5" id="KW-0378">Hydrolase</keyword>
<evidence type="ECO:0000313" key="7">
    <source>
        <dbReference type="EMBL" id="CAB3997897.1"/>
    </source>
</evidence>
<keyword evidence="2" id="KW-0548">Nucleotidyltransferase</keyword>
<sequence length="840" mass="95681">MENLLQGIPFVVVRVDDILVSGSNDEEHLANLEEVLKRLSEHGLRLKKKKCAFMVNEVVYLGQKINSQGIQPIQEKVRAITNAPAPTNVSEVRSYLGMINYYQKYLPNLSTILAPLHSLLEKGKSWKWSEEHQEAFRKSKELLKSSHLLVHYDPEKELILACDASPYGLGAVLSHRMEDNTEQPIAFASRSLSAAEKNYSQLDKEALAIVFGVKKFHQYVYGRHFTILTDHKPLERVLHPDKMTPPMAAARIQRWALILSAYDYAIQYKEGIQNANADALSRLPLPDTPGSTPVPEETILLMELLETTPIRAEQVKNWTKRTPILARVLKFIKQGWPSKCPDGEFQPYFQRRDELSVQDDCILWGNRVVVPPQGRRQVVDELHETHPGISSNGLAERAVQTFKEGMKKMSNKESLETRVDNASGNAYEQKTKISLGRTTSRLDRQLRPAYSWKTTARFIAIKIRYQPATRFRPTSEIDRHRTIIQKKECNIRELRISLDLSNQRTNKPRYVKFTMLRFKVLYNVKFAEFIHEETRSLAKETGHSTLATVKDSNILESSTIIRTKLIQGDFLTNFRKKATDADPVVFDKNLQSEDASRITLLVKIDTQAEKKLAYEAGDHVSIFPANDVKLVETLLSKLHKAPQADKPINIQTCTVESVCARVWKLLSGNLYTFIRLNQEQKRKIALTKIGASALSLKKSENRVQDGNKNIADTFNLALCLKIARTIALTHLTWLYVSLFSSSLLHKHSNSIFIDIKLMYTGRPGYTEASCRSLTTSSRCHHDSSKNIQLIRKWWSVVEVVECGGGVRRRICVPRMAKLLSKLIYSRVIAVSLLGRDKFPQ</sequence>
<keyword evidence="1" id="KW-0808">Transferase</keyword>
<dbReference type="EMBL" id="CACRXK020003220">
    <property type="protein sequence ID" value="CAB3997897.1"/>
    <property type="molecule type" value="Genomic_DNA"/>
</dbReference>
<keyword evidence="3" id="KW-0540">Nuclease</keyword>
<dbReference type="Pfam" id="PF00667">
    <property type="entry name" value="FAD_binding_1"/>
    <property type="match status" value="1"/>
</dbReference>
<dbReference type="SUPFAM" id="SSF56672">
    <property type="entry name" value="DNA/RNA polymerases"/>
    <property type="match status" value="1"/>
</dbReference>
<protein>
    <submittedName>
        <fullName evidence="7">PREDICTED: uncharacterized protein K02A2.6-like</fullName>
    </submittedName>
</protein>
<dbReference type="OrthoDB" id="5978043at2759"/>
<name>A0A7D9E1X0_PARCT</name>
<dbReference type="SUPFAM" id="SSF63380">
    <property type="entry name" value="Riboflavin synthase domain-like"/>
    <property type="match status" value="1"/>
</dbReference>
<evidence type="ECO:0000256" key="1">
    <source>
        <dbReference type="ARBA" id="ARBA00022679"/>
    </source>
</evidence>
<dbReference type="FunFam" id="3.30.70.270:FF:000026">
    <property type="entry name" value="Transposon Ty3-G Gag-Pol polyprotein"/>
    <property type="match status" value="1"/>
</dbReference>
<dbReference type="FunFam" id="3.10.20.370:FF:000001">
    <property type="entry name" value="Retrovirus-related Pol polyprotein from transposon 17.6-like protein"/>
    <property type="match status" value="1"/>
</dbReference>
<evidence type="ECO:0000313" key="8">
    <source>
        <dbReference type="Proteomes" id="UP001152795"/>
    </source>
</evidence>
<dbReference type="InterPro" id="IPR043128">
    <property type="entry name" value="Rev_trsase/Diguanyl_cyclase"/>
</dbReference>
<evidence type="ECO:0000256" key="3">
    <source>
        <dbReference type="ARBA" id="ARBA00022722"/>
    </source>
</evidence>
<comment type="caution">
    <text evidence="7">The sequence shown here is derived from an EMBL/GenBank/DDBJ whole genome shotgun (WGS) entry which is preliminary data.</text>
</comment>
<dbReference type="InterPro" id="IPR041373">
    <property type="entry name" value="RT_RNaseH"/>
</dbReference>
<dbReference type="PANTHER" id="PTHR37984">
    <property type="entry name" value="PROTEIN CBG26694"/>
    <property type="match status" value="1"/>
</dbReference>
<reference evidence="7" key="1">
    <citation type="submission" date="2020-04" db="EMBL/GenBank/DDBJ databases">
        <authorList>
            <person name="Alioto T."/>
            <person name="Alioto T."/>
            <person name="Gomez Garrido J."/>
        </authorList>
    </citation>
    <scope>NUCLEOTIDE SEQUENCE</scope>
    <source>
        <strain evidence="7">A484AB</strain>
    </source>
</reference>
<keyword evidence="6" id="KW-0695">RNA-directed DNA polymerase</keyword>
<dbReference type="AlphaFoldDB" id="A0A7D9E1X0"/>
<dbReference type="GO" id="GO:0016491">
    <property type="term" value="F:oxidoreductase activity"/>
    <property type="evidence" value="ECO:0007669"/>
    <property type="project" value="InterPro"/>
</dbReference>
<evidence type="ECO:0000256" key="2">
    <source>
        <dbReference type="ARBA" id="ARBA00022695"/>
    </source>
</evidence>
<feature type="non-terminal residue" evidence="7">
    <location>
        <position position="1"/>
    </location>
</feature>
<keyword evidence="4" id="KW-0255">Endonuclease</keyword>
<dbReference type="PANTHER" id="PTHR37984:SF13">
    <property type="entry name" value="RIBONUCLEASE H"/>
    <property type="match status" value="1"/>
</dbReference>
<dbReference type="InterPro" id="IPR000477">
    <property type="entry name" value="RT_dom"/>
</dbReference>
<dbReference type="Gene3D" id="3.10.20.370">
    <property type="match status" value="1"/>
</dbReference>
<dbReference type="InterPro" id="IPR017938">
    <property type="entry name" value="Riboflavin_synthase-like_b-brl"/>
</dbReference>
<dbReference type="Pfam" id="PF17917">
    <property type="entry name" value="RT_RNaseH"/>
    <property type="match status" value="1"/>
</dbReference>
<gene>
    <name evidence="7" type="ORF">PACLA_8A029602</name>
</gene>
<dbReference type="InterPro" id="IPR050951">
    <property type="entry name" value="Retrovirus_Pol_polyprotein"/>
</dbReference>
<proteinExistence type="predicted"/>
<evidence type="ECO:0000256" key="6">
    <source>
        <dbReference type="ARBA" id="ARBA00022918"/>
    </source>
</evidence>
<dbReference type="Proteomes" id="UP001152795">
    <property type="component" value="Unassembled WGS sequence"/>
</dbReference>
<dbReference type="InterPro" id="IPR003097">
    <property type="entry name" value="CysJ-like_FAD-binding"/>
</dbReference>
<dbReference type="Pfam" id="PF00078">
    <property type="entry name" value="RVT_1"/>
    <property type="match status" value="1"/>
</dbReference>
<dbReference type="InterPro" id="IPR043502">
    <property type="entry name" value="DNA/RNA_pol_sf"/>
</dbReference>
<dbReference type="Gene3D" id="3.30.70.270">
    <property type="match status" value="2"/>
</dbReference>
<keyword evidence="8" id="KW-1185">Reference proteome</keyword>
<dbReference type="CDD" id="cd09274">
    <property type="entry name" value="RNase_HI_RT_Ty3"/>
    <property type="match status" value="1"/>
</dbReference>
<accession>A0A7D9E1X0</accession>
<evidence type="ECO:0000256" key="5">
    <source>
        <dbReference type="ARBA" id="ARBA00022801"/>
    </source>
</evidence>
<dbReference type="PROSITE" id="PS50878">
    <property type="entry name" value="RT_POL"/>
    <property type="match status" value="1"/>
</dbReference>
<organism evidence="7 8">
    <name type="scientific">Paramuricea clavata</name>
    <name type="common">Red gorgonian</name>
    <name type="synonym">Violescent sea-whip</name>
    <dbReference type="NCBI Taxonomy" id="317549"/>
    <lineage>
        <taxon>Eukaryota</taxon>
        <taxon>Metazoa</taxon>
        <taxon>Cnidaria</taxon>
        <taxon>Anthozoa</taxon>
        <taxon>Octocorallia</taxon>
        <taxon>Malacalcyonacea</taxon>
        <taxon>Plexauridae</taxon>
        <taxon>Paramuricea</taxon>
    </lineage>
</organism>